<reference evidence="2 3" key="1">
    <citation type="submission" date="2019-10" db="EMBL/GenBank/DDBJ databases">
        <authorList>
            <person name="Palmer J.M."/>
        </authorList>
    </citation>
    <scope>NUCLEOTIDE SEQUENCE [LARGE SCALE GENOMIC DNA]</scope>
    <source>
        <strain evidence="2 3">TWF696</strain>
    </source>
</reference>
<dbReference type="InterPro" id="IPR011044">
    <property type="entry name" value="Quino_amine_DH_bsu"/>
</dbReference>
<evidence type="ECO:0000313" key="2">
    <source>
        <dbReference type="EMBL" id="KAK6353675.1"/>
    </source>
</evidence>
<proteinExistence type="predicted"/>
<name>A0AAV9V4D4_9PEZI</name>
<dbReference type="EMBL" id="JAVHNQ010000003">
    <property type="protein sequence ID" value="KAK6353675.1"/>
    <property type="molecule type" value="Genomic_DNA"/>
</dbReference>
<comment type="caution">
    <text evidence="2">The sequence shown here is derived from an EMBL/GenBank/DDBJ whole genome shotgun (WGS) entry which is preliminary data.</text>
</comment>
<keyword evidence="1" id="KW-0732">Signal</keyword>
<feature type="chain" id="PRO_5043855339" description="Methanethiol oxidase" evidence="1">
    <location>
        <begin position="23"/>
        <end position="486"/>
    </location>
</feature>
<dbReference type="Proteomes" id="UP001375240">
    <property type="component" value="Unassembled WGS sequence"/>
</dbReference>
<gene>
    <name evidence="2" type="ORF">TWF696_005637</name>
</gene>
<feature type="signal peptide" evidence="1">
    <location>
        <begin position="1"/>
        <end position="22"/>
    </location>
</feature>
<dbReference type="AlphaFoldDB" id="A0AAV9V4D4"/>
<organism evidence="2 3">
    <name type="scientific">Orbilia brochopaga</name>
    <dbReference type="NCBI Taxonomy" id="3140254"/>
    <lineage>
        <taxon>Eukaryota</taxon>
        <taxon>Fungi</taxon>
        <taxon>Dikarya</taxon>
        <taxon>Ascomycota</taxon>
        <taxon>Pezizomycotina</taxon>
        <taxon>Orbiliomycetes</taxon>
        <taxon>Orbiliales</taxon>
        <taxon>Orbiliaceae</taxon>
        <taxon>Orbilia</taxon>
    </lineage>
</organism>
<accession>A0AAV9V4D4</accession>
<dbReference type="SUPFAM" id="SSF50969">
    <property type="entry name" value="YVTN repeat-like/Quinoprotein amine dehydrogenase"/>
    <property type="match status" value="1"/>
</dbReference>
<evidence type="ECO:0000313" key="3">
    <source>
        <dbReference type="Proteomes" id="UP001375240"/>
    </source>
</evidence>
<protein>
    <recommendedName>
        <fullName evidence="4">Methanethiol oxidase</fullName>
    </recommendedName>
</protein>
<evidence type="ECO:0000256" key="1">
    <source>
        <dbReference type="SAM" id="SignalP"/>
    </source>
</evidence>
<keyword evidence="3" id="KW-1185">Reference proteome</keyword>
<sequence>MSLTRSWKVAILLALEVTAVFASPLPKPAAKPDPLSIPWPILVPIPNPAPTESANPIPPLPILRPAPAPIDSPPFVSSNLKPKKIGYFWTGPGRFDLYRDFLAVYSLDDDTFGTFITLTEVPTSGNEPHHLNVARDHKSLVGTGLLSLLKLQDVEFFFDITDPYRPKFRNSGRALLSSIGDEIVAKPEGGFFITHMGSAAGTNVGRLTEWDNEGNLIGEFPTALDIKELENNLKDQFTPHGLSIDFDKNIILTSDFVVPLSTLKPTLGIQRANTLRLWNLKTRSIISTITIPNGGGIQDVKFIPGNPDSAAIATAVHLGQVWVIYPFKYNSDGSQGVAKLLYDLGPKARDVVAIYTDLTADGKFLYLSLTTANHIAALDISDLENPKRLDDPDEDQPIIGVHSLRVTPDQKNIVALGYFVQEGDVGILNTPADYKVHYVDRNPDGSLHFNRTIPFATEFAKWGGARPHFSVVADFSDPANPKFNSY</sequence>
<evidence type="ECO:0008006" key="4">
    <source>
        <dbReference type="Google" id="ProtNLM"/>
    </source>
</evidence>